<comment type="caution">
    <text evidence="1">The sequence shown here is derived from an EMBL/GenBank/DDBJ whole genome shotgun (WGS) entry which is preliminary data.</text>
</comment>
<gene>
    <name evidence="1" type="ORF">ABID43_003247</name>
</gene>
<protein>
    <submittedName>
        <fullName evidence="1">Uncharacterized protein</fullName>
    </submittedName>
</protein>
<organism evidence="1 2">
    <name type="scientific">Methylobacterium goesingense</name>
    <dbReference type="NCBI Taxonomy" id="243690"/>
    <lineage>
        <taxon>Bacteria</taxon>
        <taxon>Pseudomonadati</taxon>
        <taxon>Pseudomonadota</taxon>
        <taxon>Alphaproteobacteria</taxon>
        <taxon>Hyphomicrobiales</taxon>
        <taxon>Methylobacteriaceae</taxon>
        <taxon>Methylobacterium</taxon>
    </lineage>
</organism>
<sequence length="53" mass="5587">MLASIIVSTLCLIALQVVLVVKVADWMSRDTGKVEGRNDVVLGSVNGRFAGIA</sequence>
<proteinExistence type="predicted"/>
<dbReference type="EMBL" id="JBEPMM010000009">
    <property type="protein sequence ID" value="MET3693696.1"/>
    <property type="molecule type" value="Genomic_DNA"/>
</dbReference>
<name>A0ABV2L787_9HYPH</name>
<dbReference type="RefSeq" id="WP_238281280.1">
    <property type="nucleotide sequence ID" value="NZ_BPQL01000121.1"/>
</dbReference>
<accession>A0ABV2L787</accession>
<evidence type="ECO:0000313" key="1">
    <source>
        <dbReference type="EMBL" id="MET3693696.1"/>
    </source>
</evidence>
<keyword evidence="2" id="KW-1185">Reference proteome</keyword>
<dbReference type="Proteomes" id="UP001549145">
    <property type="component" value="Unassembled WGS sequence"/>
</dbReference>
<reference evidence="1 2" key="1">
    <citation type="submission" date="2024-06" db="EMBL/GenBank/DDBJ databases">
        <title>Genomic Encyclopedia of Type Strains, Phase IV (KMG-IV): sequencing the most valuable type-strain genomes for metagenomic binning, comparative biology and taxonomic classification.</title>
        <authorList>
            <person name="Goeker M."/>
        </authorList>
    </citation>
    <scope>NUCLEOTIDE SEQUENCE [LARGE SCALE GENOMIC DNA]</scope>
    <source>
        <strain evidence="1 2">DSM 21331</strain>
    </source>
</reference>
<evidence type="ECO:0000313" key="2">
    <source>
        <dbReference type="Proteomes" id="UP001549145"/>
    </source>
</evidence>